<dbReference type="GO" id="GO:0005525">
    <property type="term" value="F:GTP binding"/>
    <property type="evidence" value="ECO:0007669"/>
    <property type="project" value="UniProtKB-KW"/>
</dbReference>
<dbReference type="OrthoDB" id="329751at2157"/>
<dbReference type="GO" id="GO:0051301">
    <property type="term" value="P:cell division"/>
    <property type="evidence" value="ECO:0007669"/>
    <property type="project" value="UniProtKB-KW"/>
</dbReference>
<dbReference type="Gene3D" id="3.40.50.1440">
    <property type="entry name" value="Tubulin/FtsZ, GTPase domain"/>
    <property type="match status" value="1"/>
</dbReference>
<dbReference type="PANTHER" id="PTHR30314:SF3">
    <property type="entry name" value="MITOCHONDRIAL DIVISION PROTEIN FSZA"/>
    <property type="match status" value="1"/>
</dbReference>
<comment type="caution">
    <text evidence="6">The sequence shown here is derived from an EMBL/GenBank/DDBJ whole genome shotgun (WGS) entry which is preliminary data.</text>
</comment>
<dbReference type="Gene3D" id="3.30.1330.20">
    <property type="entry name" value="Tubulin/FtsZ, C-terminal domain"/>
    <property type="match status" value="1"/>
</dbReference>
<dbReference type="InterPro" id="IPR036525">
    <property type="entry name" value="Tubulin/FtsZ_GTPase_sf"/>
</dbReference>
<dbReference type="Proteomes" id="UP000570823">
    <property type="component" value="Unassembled WGS sequence"/>
</dbReference>
<evidence type="ECO:0000313" key="6">
    <source>
        <dbReference type="EMBL" id="NVO66649.1"/>
    </source>
</evidence>
<evidence type="ECO:0000259" key="4">
    <source>
        <dbReference type="Pfam" id="PF00091"/>
    </source>
</evidence>
<keyword evidence="1" id="KW-0547">Nucleotide-binding</keyword>
<dbReference type="GO" id="GO:0003924">
    <property type="term" value="F:GTPase activity"/>
    <property type="evidence" value="ECO:0007669"/>
    <property type="project" value="InterPro"/>
</dbReference>
<accession>A0A7K4HN57</accession>
<dbReference type="AlphaFoldDB" id="A0A7K4HN57"/>
<evidence type="ECO:0000256" key="1">
    <source>
        <dbReference type="ARBA" id="ARBA00022741"/>
    </source>
</evidence>
<feature type="domain" description="Tubulin-like CetZ C-terminal" evidence="5">
    <location>
        <begin position="199"/>
        <end position="368"/>
    </location>
</feature>
<dbReference type="InterPro" id="IPR037103">
    <property type="entry name" value="Tubulin/FtsZ-like_C"/>
</dbReference>
<keyword evidence="7" id="KW-1185">Reference proteome</keyword>
<keyword evidence="6" id="KW-0131">Cell cycle</keyword>
<evidence type="ECO:0000256" key="2">
    <source>
        <dbReference type="ARBA" id="ARBA00023134"/>
    </source>
</evidence>
<dbReference type="GO" id="GO:0032153">
    <property type="term" value="C:cell division site"/>
    <property type="evidence" value="ECO:0007669"/>
    <property type="project" value="TreeGrafter"/>
</dbReference>
<feature type="region of interest" description="Disordered" evidence="3">
    <location>
        <begin position="386"/>
        <end position="415"/>
    </location>
</feature>
<organism evidence="6 7">
    <name type="scientific">Methanofollis tationis</name>
    <dbReference type="NCBI Taxonomy" id="81417"/>
    <lineage>
        <taxon>Archaea</taxon>
        <taxon>Methanobacteriati</taxon>
        <taxon>Methanobacteriota</taxon>
        <taxon>Stenosarchaea group</taxon>
        <taxon>Methanomicrobia</taxon>
        <taxon>Methanomicrobiales</taxon>
        <taxon>Methanomicrobiaceae</taxon>
        <taxon>Methanofollis</taxon>
    </lineage>
</organism>
<sequence>MRVLAIGLGGAGSRIVDRLYDHDRRSTILCMNALAIDLDANTLIQLEHLPEESKLFFPPIDPSHPYDVKTTIDIEEVMTRIQKVDTVQIDAILICAGLGGTLIETMDMIVPQLRETFIEPIFAVVTLPCRGEGKKQSAKAADDIENVDALVDATIVFDNETWYQKILAGEEAGTLTRGQRRREKDLTYSRNPRQVNSLLNEQIARRIGLLLRAGEFSESGLEVGELVLDAGEVLNTLTGMGTVAVGYAVDRLPSGTFDFLKRWSSARNYMEGSQTRAARIVSLAKRAVYEEISVPCDMTSAQKALVLIAGPSQELSVKGFVTVRKWIDRSIAGLEVRSGDYPVKSTHFVGIVIVLSGVQNVPRIEELKILREQYLLEIEEENYRAASGGEGGEDTGMHTAPDPLGPPQERVEEMPGERDEMIRIATDEKKPVKKTRDEGGEVLRLHLSSDNLKTKAEEGDAVVLPTGKKQAPRDITRMTNVAIPQAPKDLALGSGGSRTAAIRPKEVDYSGVRVETLPAAKDDALSGESVRLKPPVKKAKDDLFEGRSVSLAAGVALPDDDLLKASAKIAPKQKPKEVEPGKRTSTREEKARKKEGEEDAGGIDWIT</sequence>
<keyword evidence="2" id="KW-0342">GTP-binding</keyword>
<evidence type="ECO:0000259" key="5">
    <source>
        <dbReference type="Pfam" id="PF21011"/>
    </source>
</evidence>
<reference evidence="6 7" key="1">
    <citation type="submission" date="2020-06" db="EMBL/GenBank/DDBJ databases">
        <title>Methanofollis fontis sp. nov., a methanogen isolated from marine sediments near a cold seep at Four-Way Closure Ridge offshore southwestern Taiwan.</title>
        <authorList>
            <person name="Chen S.-C."/>
            <person name="Teng N.-H."/>
            <person name="Lin Y.-S."/>
            <person name="Lai M.-C."/>
            <person name="Chen H.-H."/>
            <person name="Wang C.-C."/>
        </authorList>
    </citation>
    <scope>NUCLEOTIDE SEQUENCE [LARGE SCALE GENOMIC DNA]</scope>
    <source>
        <strain evidence="6 7">DSM 2702</strain>
    </source>
</reference>
<feature type="compositionally biased region" description="Basic and acidic residues" evidence="3">
    <location>
        <begin position="574"/>
        <end position="596"/>
    </location>
</feature>
<dbReference type="Pfam" id="PF00091">
    <property type="entry name" value="Tubulin"/>
    <property type="match status" value="1"/>
</dbReference>
<dbReference type="GO" id="GO:0005737">
    <property type="term" value="C:cytoplasm"/>
    <property type="evidence" value="ECO:0007669"/>
    <property type="project" value="TreeGrafter"/>
</dbReference>
<dbReference type="SUPFAM" id="SSF52490">
    <property type="entry name" value="Tubulin nucleotide-binding domain-like"/>
    <property type="match status" value="1"/>
</dbReference>
<name>A0A7K4HN57_9EURY</name>
<dbReference type="PANTHER" id="PTHR30314">
    <property type="entry name" value="CELL DIVISION PROTEIN FTSZ-RELATED"/>
    <property type="match status" value="1"/>
</dbReference>
<keyword evidence="6" id="KW-0132">Cell division</keyword>
<dbReference type="EMBL" id="JABXWR010000001">
    <property type="protein sequence ID" value="NVO66649.1"/>
    <property type="molecule type" value="Genomic_DNA"/>
</dbReference>
<dbReference type="InterPro" id="IPR045061">
    <property type="entry name" value="FtsZ/CetZ"/>
</dbReference>
<evidence type="ECO:0000256" key="3">
    <source>
        <dbReference type="SAM" id="MobiDB-lite"/>
    </source>
</evidence>
<dbReference type="InterPro" id="IPR003008">
    <property type="entry name" value="Tubulin_FtsZ_GTPase"/>
</dbReference>
<evidence type="ECO:0000313" key="7">
    <source>
        <dbReference type="Proteomes" id="UP000570823"/>
    </source>
</evidence>
<feature type="domain" description="Tubulin/FtsZ GTPase" evidence="4">
    <location>
        <begin position="3"/>
        <end position="164"/>
    </location>
</feature>
<dbReference type="RefSeq" id="WP_176788322.1">
    <property type="nucleotide sequence ID" value="NZ_JABXWR010000001.1"/>
</dbReference>
<gene>
    <name evidence="6" type="ORF">HWN36_04830</name>
</gene>
<proteinExistence type="predicted"/>
<dbReference type="CDD" id="cd02202">
    <property type="entry name" value="CetZ_tubulin-like"/>
    <property type="match status" value="1"/>
</dbReference>
<dbReference type="InterPro" id="IPR048737">
    <property type="entry name" value="CetZ_C"/>
</dbReference>
<dbReference type="Pfam" id="PF21011">
    <property type="entry name" value="CetZ_C"/>
    <property type="match status" value="1"/>
</dbReference>
<feature type="region of interest" description="Disordered" evidence="3">
    <location>
        <begin position="566"/>
        <end position="607"/>
    </location>
</feature>
<protein>
    <submittedName>
        <fullName evidence="6">Cell division protein</fullName>
    </submittedName>
</protein>